<feature type="transmembrane region" description="Helical" evidence="1">
    <location>
        <begin position="339"/>
        <end position="357"/>
    </location>
</feature>
<feature type="transmembrane region" description="Helical" evidence="1">
    <location>
        <begin position="255"/>
        <end position="273"/>
    </location>
</feature>
<dbReference type="HOGENOM" id="CLU_020410_0_0_11"/>
<gene>
    <name evidence="2" type="ORF">CDOO_02105</name>
</gene>
<keyword evidence="1" id="KW-1133">Transmembrane helix</keyword>
<feature type="transmembrane region" description="Helical" evidence="1">
    <location>
        <begin position="97"/>
        <end position="118"/>
    </location>
</feature>
<feature type="transmembrane region" description="Helical" evidence="1">
    <location>
        <begin position="223"/>
        <end position="243"/>
    </location>
</feature>
<sequence length="534" mass="56402">MALLAVLIVGVTLRALVAAQGWLYGDDLTLGAQARAEGLGNLLLQPHDGHLMPGAWVVLRLLPPLNWSVALTVLIAGQVLAALAVAYAAVRTAPGNAWWVTALYLLTPLTLPVTTWLSAAVNSLPLHVAAALWLAHGWLYLRRRRTTDLVVVAVAILLACLFSERALLLAPTSLLLLWAWSGNRNPGRLVPAFLVPTAVWATVYVIAAGIPDSNPAGAGPLDLFTHGYVRGFLPTLIGAPWTWERWHPGPPFADPATVTMIAGALAAAALLIWSVRRRGLAAMAVVLAYPVLALAALAWGRSAPDTAPEIAQTLRHFAEASVLLVLTLGVLAGEGRRQAVVAAVVAVSSLVSTVTYAQSWSEQPAREYFTTLRAELEQRREPILDQPVALEVLLPVTYPYNQLSALLPEGQVTGATQEPTLVDASGHLIAAELAPARATAWEPGCVEPGSELLVPLDGPLFERDWVVRLNVLAAGATEVSVGLGDAQATSAQVPSGLSEVFVRVSGGGDTLRVSARDQTVCLGQNVVGQLAVTQ</sequence>
<evidence type="ECO:0000313" key="3">
    <source>
        <dbReference type="Proteomes" id="UP000029914"/>
    </source>
</evidence>
<protein>
    <recommendedName>
        <fullName evidence="4">Glycosyltransferase RgtA/B/C/D-like domain-containing protein</fullName>
    </recommendedName>
</protein>
<feature type="transmembrane region" description="Helical" evidence="1">
    <location>
        <begin position="280"/>
        <end position="301"/>
    </location>
</feature>
<dbReference type="KEGG" id="cdo:CDOO_02105"/>
<feature type="transmembrane region" description="Helical" evidence="1">
    <location>
        <begin position="189"/>
        <end position="211"/>
    </location>
</feature>
<name>A0A097IJ95_9CORY</name>
<organism evidence="2 3">
    <name type="scientific">Corynebacterium doosanense CAU 212 = DSM 45436</name>
    <dbReference type="NCBI Taxonomy" id="558173"/>
    <lineage>
        <taxon>Bacteria</taxon>
        <taxon>Bacillati</taxon>
        <taxon>Actinomycetota</taxon>
        <taxon>Actinomycetes</taxon>
        <taxon>Mycobacteriales</taxon>
        <taxon>Corynebacteriaceae</taxon>
        <taxon>Corynebacterium</taxon>
    </lineage>
</organism>
<dbReference type="AlphaFoldDB" id="A0A097IJ95"/>
<feature type="transmembrane region" description="Helical" evidence="1">
    <location>
        <begin position="124"/>
        <end position="141"/>
    </location>
</feature>
<keyword evidence="1" id="KW-0472">Membrane</keyword>
<proteinExistence type="predicted"/>
<dbReference type="Proteomes" id="UP000029914">
    <property type="component" value="Chromosome"/>
</dbReference>
<keyword evidence="1" id="KW-0812">Transmembrane</keyword>
<accession>A0A097IJ95</accession>
<reference evidence="2 3" key="1">
    <citation type="submission" date="2013-09" db="EMBL/GenBank/DDBJ databases">
        <title>Complete genome sequence of Corynebacterium doosanense CAU 212(T) (=DSM 45436(T)), isolated from activated sludge.</title>
        <authorList>
            <person name="Schaffert L."/>
            <person name="Albersmeier A."/>
            <person name="Kalinowski J."/>
            <person name="Ruckert C."/>
        </authorList>
    </citation>
    <scope>NUCLEOTIDE SEQUENCE [LARGE SCALE GENOMIC DNA]</scope>
    <source>
        <strain evidence="2 3">CAU 212</strain>
    </source>
</reference>
<dbReference type="STRING" id="558173.CDOO_02105"/>
<feature type="transmembrane region" description="Helical" evidence="1">
    <location>
        <begin position="313"/>
        <end position="332"/>
    </location>
</feature>
<evidence type="ECO:0000313" key="2">
    <source>
        <dbReference type="EMBL" id="AIT62194.1"/>
    </source>
</evidence>
<feature type="transmembrane region" description="Helical" evidence="1">
    <location>
        <begin position="148"/>
        <end position="169"/>
    </location>
</feature>
<keyword evidence="3" id="KW-1185">Reference proteome</keyword>
<evidence type="ECO:0000256" key="1">
    <source>
        <dbReference type="SAM" id="Phobius"/>
    </source>
</evidence>
<dbReference type="EMBL" id="CP006764">
    <property type="protein sequence ID" value="AIT62194.1"/>
    <property type="molecule type" value="Genomic_DNA"/>
</dbReference>
<evidence type="ECO:0008006" key="4">
    <source>
        <dbReference type="Google" id="ProtNLM"/>
    </source>
</evidence>
<dbReference type="eggNOG" id="COG0815">
    <property type="taxonomic scope" value="Bacteria"/>
</dbReference>
<feature type="transmembrane region" description="Helical" evidence="1">
    <location>
        <begin position="67"/>
        <end position="90"/>
    </location>
</feature>